<dbReference type="OrthoDB" id="6286688at2"/>
<dbReference type="RefSeq" id="WP_119911293.1">
    <property type="nucleotide sequence ID" value="NZ_QZCH01000017.1"/>
</dbReference>
<dbReference type="Proteomes" id="UP000283255">
    <property type="component" value="Unassembled WGS sequence"/>
</dbReference>
<dbReference type="PANTHER" id="PTHR45947:SF14">
    <property type="entry name" value="SLL1723 PROTEIN"/>
    <property type="match status" value="1"/>
</dbReference>
<protein>
    <submittedName>
        <fullName evidence="3">Glycosyltransferase family 1 protein</fullName>
    </submittedName>
</protein>
<dbReference type="PANTHER" id="PTHR45947">
    <property type="entry name" value="SULFOQUINOVOSYL TRANSFERASE SQD2"/>
    <property type="match status" value="1"/>
</dbReference>
<dbReference type="GO" id="GO:0016757">
    <property type="term" value="F:glycosyltransferase activity"/>
    <property type="evidence" value="ECO:0007669"/>
    <property type="project" value="InterPro"/>
</dbReference>
<feature type="domain" description="Glycosyltransferase subfamily 4-like N-terminal" evidence="2">
    <location>
        <begin position="37"/>
        <end position="195"/>
    </location>
</feature>
<reference evidence="3 4" key="1">
    <citation type="submission" date="2018-09" db="EMBL/GenBank/DDBJ databases">
        <authorList>
            <person name="Wang F."/>
        </authorList>
    </citation>
    <scope>NUCLEOTIDE SEQUENCE [LARGE SCALE GENOMIC DNA]</scope>
    <source>
        <strain evidence="3 4">PLHSC7-2</strain>
    </source>
</reference>
<dbReference type="Pfam" id="PF00534">
    <property type="entry name" value="Glycos_transf_1"/>
    <property type="match status" value="1"/>
</dbReference>
<comment type="caution">
    <text evidence="3">The sequence shown here is derived from an EMBL/GenBank/DDBJ whole genome shotgun (WGS) entry which is preliminary data.</text>
</comment>
<evidence type="ECO:0000313" key="4">
    <source>
        <dbReference type="Proteomes" id="UP000283255"/>
    </source>
</evidence>
<feature type="domain" description="Glycosyl transferase family 1" evidence="1">
    <location>
        <begin position="205"/>
        <end position="366"/>
    </location>
</feature>
<gene>
    <name evidence="3" type="ORF">D1Z90_13445</name>
</gene>
<dbReference type="InterPro" id="IPR028098">
    <property type="entry name" value="Glyco_trans_4-like_N"/>
</dbReference>
<dbReference type="Pfam" id="PF13439">
    <property type="entry name" value="Glyco_transf_4"/>
    <property type="match status" value="1"/>
</dbReference>
<dbReference type="CDD" id="cd03801">
    <property type="entry name" value="GT4_PimA-like"/>
    <property type="match status" value="1"/>
</dbReference>
<organism evidence="3 4">
    <name type="scientific">Motilimonas pumila</name>
    <dbReference type="NCBI Taxonomy" id="2303987"/>
    <lineage>
        <taxon>Bacteria</taxon>
        <taxon>Pseudomonadati</taxon>
        <taxon>Pseudomonadota</taxon>
        <taxon>Gammaproteobacteria</taxon>
        <taxon>Alteromonadales</taxon>
        <taxon>Alteromonadales genera incertae sedis</taxon>
        <taxon>Motilimonas</taxon>
    </lineage>
</organism>
<dbReference type="InterPro" id="IPR050194">
    <property type="entry name" value="Glycosyltransferase_grp1"/>
</dbReference>
<dbReference type="EMBL" id="QZCH01000017">
    <property type="protein sequence ID" value="RJG42471.1"/>
    <property type="molecule type" value="Genomic_DNA"/>
</dbReference>
<evidence type="ECO:0000259" key="1">
    <source>
        <dbReference type="Pfam" id="PF00534"/>
    </source>
</evidence>
<keyword evidence="3" id="KW-0808">Transferase</keyword>
<keyword evidence="4" id="KW-1185">Reference proteome</keyword>
<evidence type="ECO:0000313" key="3">
    <source>
        <dbReference type="EMBL" id="RJG42471.1"/>
    </source>
</evidence>
<reference evidence="3 4" key="2">
    <citation type="submission" date="2019-01" db="EMBL/GenBank/DDBJ databases">
        <title>Motilimonas pumilus sp. nov., isolated from the gut of sea cucumber (Apostichopus japonicus).</title>
        <authorList>
            <person name="Wang F.-Q."/>
            <person name="Ren L.-H."/>
            <person name="Lin Y.-W."/>
            <person name="Sun G.-H."/>
            <person name="Du Z.-J."/>
            <person name="Zhao J.-X."/>
            <person name="Liu X.-J."/>
            <person name="Liu L.-J."/>
        </authorList>
    </citation>
    <scope>NUCLEOTIDE SEQUENCE [LARGE SCALE GENOMIC DNA]</scope>
    <source>
        <strain evidence="3 4">PLHSC7-2</strain>
    </source>
</reference>
<dbReference type="AlphaFoldDB" id="A0A418YD63"/>
<accession>A0A418YD63</accession>
<evidence type="ECO:0000259" key="2">
    <source>
        <dbReference type="Pfam" id="PF13439"/>
    </source>
</evidence>
<proteinExistence type="predicted"/>
<name>A0A418YD63_9GAMM</name>
<dbReference type="InterPro" id="IPR001296">
    <property type="entry name" value="Glyco_trans_1"/>
</dbReference>
<dbReference type="Gene3D" id="3.40.50.2000">
    <property type="entry name" value="Glycogen Phosphorylase B"/>
    <property type="match status" value="2"/>
</dbReference>
<sequence length="429" mass="47804">MQHFTKSPTASTTMMAEEETNTVKRILFVHYGDNWIRGSERCLLDLMAQLQQQYFQCVLWCNQSVLAQQAKALGVTVYRSDFPAKLPLFQRLSKQQSFNVLVGTGCHIVKKHNIQCIHVNNAAPGQWVSQVAKQSQLPWLVQLHGIYFWRDRIYNNLYQANRLVGVSDYVMRDLKQEQASPTQKYHVISNGIDTDALPQQGQIDLRSQLGISRQDYVFAHLGSLIKRKGVDTLLWALALRVKQGGAVHLLIIGSGPEQQSLMQLSRDLGICAHVSFLGEQDTAFAILAGTADCLVSGAKEEAFGLVAAEAGLAKLPAIVPDIGGLKEVVVDQQTGCHYPVNDSHRLCQLMAKYQQQPELAKQHGHSGYIRVCHCFNMAQNAAAFARSYQDIASANGSSYWRNHTALIGTYSLSIFNTLKRKLNKGLAYE</sequence>
<dbReference type="SUPFAM" id="SSF53756">
    <property type="entry name" value="UDP-Glycosyltransferase/glycogen phosphorylase"/>
    <property type="match status" value="1"/>
</dbReference>